<feature type="region of interest" description="Disordered" evidence="1">
    <location>
        <begin position="205"/>
        <end position="227"/>
    </location>
</feature>
<dbReference type="GO" id="GO:0008168">
    <property type="term" value="F:methyltransferase activity"/>
    <property type="evidence" value="ECO:0007669"/>
    <property type="project" value="UniProtKB-KW"/>
</dbReference>
<dbReference type="Pfam" id="PF13489">
    <property type="entry name" value="Methyltransf_23"/>
    <property type="match status" value="1"/>
</dbReference>
<reference evidence="2 3" key="1">
    <citation type="submission" date="2020-08" db="EMBL/GenBank/DDBJ databases">
        <title>Sequencing the genomes of 1000 actinobacteria strains.</title>
        <authorList>
            <person name="Klenk H.-P."/>
        </authorList>
    </citation>
    <scope>NUCLEOTIDE SEQUENCE [LARGE SCALE GENOMIC DNA]</scope>
    <source>
        <strain evidence="2 3">DSM 44320</strain>
    </source>
</reference>
<dbReference type="EMBL" id="JACIBV010000001">
    <property type="protein sequence ID" value="MBB3725932.1"/>
    <property type="molecule type" value="Genomic_DNA"/>
</dbReference>
<name>A0A7W5YM52_9ACTN</name>
<dbReference type="CDD" id="cd02440">
    <property type="entry name" value="AdoMet_MTases"/>
    <property type="match status" value="1"/>
</dbReference>
<dbReference type="AlphaFoldDB" id="A0A7W5YM52"/>
<dbReference type="Gene3D" id="3.40.50.150">
    <property type="entry name" value="Vaccinia Virus protein VP39"/>
    <property type="match status" value="1"/>
</dbReference>
<sequence>MSSVTGLLGDEELERSSVVANCLMNRERRLPGYNRELGLDIAAHLRARTAEGARVRWLDLCCGTAGALFEAAHTLPPQVEMVGVDLVDFFVGPQDPPRLRLITASVASWEPDGVFDLITSVHGLHYVGDKLGVIAQAARRLTDDGLFVANFDTRGVRVEDGAPAGARLTRDLRAAGLTYEPRTRRISCQGRREITLPYSYLGSDDQAGPNYTGQPAVDSHYARRPSS</sequence>
<keyword evidence="2" id="KW-0489">Methyltransferase</keyword>
<evidence type="ECO:0000313" key="2">
    <source>
        <dbReference type="EMBL" id="MBB3725932.1"/>
    </source>
</evidence>
<proteinExistence type="predicted"/>
<evidence type="ECO:0000313" key="3">
    <source>
        <dbReference type="Proteomes" id="UP000579945"/>
    </source>
</evidence>
<comment type="caution">
    <text evidence="2">The sequence shown here is derived from an EMBL/GenBank/DDBJ whole genome shotgun (WGS) entry which is preliminary data.</text>
</comment>
<dbReference type="InterPro" id="IPR029063">
    <property type="entry name" value="SAM-dependent_MTases_sf"/>
</dbReference>
<dbReference type="GO" id="GO:0032259">
    <property type="term" value="P:methylation"/>
    <property type="evidence" value="ECO:0007669"/>
    <property type="project" value="UniProtKB-KW"/>
</dbReference>
<dbReference type="RefSeq" id="WP_183645456.1">
    <property type="nucleotide sequence ID" value="NZ_JACIBV010000001.1"/>
</dbReference>
<dbReference type="GeneID" id="95388328"/>
<dbReference type="Proteomes" id="UP000579945">
    <property type="component" value="Unassembled WGS sequence"/>
</dbReference>
<keyword evidence="3" id="KW-1185">Reference proteome</keyword>
<dbReference type="SUPFAM" id="SSF53335">
    <property type="entry name" value="S-adenosyl-L-methionine-dependent methyltransferases"/>
    <property type="match status" value="1"/>
</dbReference>
<keyword evidence="2" id="KW-0808">Transferase</keyword>
<gene>
    <name evidence="2" type="ORF">FHR33_001792</name>
</gene>
<evidence type="ECO:0000256" key="1">
    <source>
        <dbReference type="SAM" id="MobiDB-lite"/>
    </source>
</evidence>
<accession>A0A7W5YM52</accession>
<protein>
    <submittedName>
        <fullName evidence="2">SAM-dependent methyltransferase</fullName>
    </submittedName>
</protein>
<organism evidence="2 3">
    <name type="scientific">Nonomuraea dietziae</name>
    <dbReference type="NCBI Taxonomy" id="65515"/>
    <lineage>
        <taxon>Bacteria</taxon>
        <taxon>Bacillati</taxon>
        <taxon>Actinomycetota</taxon>
        <taxon>Actinomycetes</taxon>
        <taxon>Streptosporangiales</taxon>
        <taxon>Streptosporangiaceae</taxon>
        <taxon>Nonomuraea</taxon>
    </lineage>
</organism>